<evidence type="ECO:0000313" key="1">
    <source>
        <dbReference type="EMBL" id="GGE15703.1"/>
    </source>
</evidence>
<sequence length="66" mass="7431">MQTIKKNKAPAVRDKLKIIGSVGLRPIVKLATINPKFPTTFIRNPSKAMMVYINPKIPNRGMIIQE</sequence>
<gene>
    <name evidence="1" type="ORF">GCM10011516_11840</name>
</gene>
<dbReference type="Proteomes" id="UP000614460">
    <property type="component" value="Unassembled WGS sequence"/>
</dbReference>
<proteinExistence type="predicted"/>
<dbReference type="AlphaFoldDB" id="A0A8H9G0E9"/>
<organism evidence="1 2">
    <name type="scientific">Sphingobacterium cellulitidis</name>
    <dbReference type="NCBI Taxonomy" id="1768011"/>
    <lineage>
        <taxon>Bacteria</taxon>
        <taxon>Pseudomonadati</taxon>
        <taxon>Bacteroidota</taxon>
        <taxon>Sphingobacteriia</taxon>
        <taxon>Sphingobacteriales</taxon>
        <taxon>Sphingobacteriaceae</taxon>
        <taxon>Sphingobacterium</taxon>
    </lineage>
</organism>
<reference evidence="1" key="2">
    <citation type="submission" date="2020-09" db="EMBL/GenBank/DDBJ databases">
        <authorList>
            <person name="Sun Q."/>
            <person name="Zhou Y."/>
        </authorList>
    </citation>
    <scope>NUCLEOTIDE SEQUENCE</scope>
    <source>
        <strain evidence="1">CGMCC 1.15966</strain>
    </source>
</reference>
<protein>
    <submittedName>
        <fullName evidence="1">Uncharacterized protein</fullName>
    </submittedName>
</protein>
<comment type="caution">
    <text evidence="1">The sequence shown here is derived from an EMBL/GenBank/DDBJ whole genome shotgun (WGS) entry which is preliminary data.</text>
</comment>
<name>A0A8H9G0E9_9SPHI</name>
<accession>A0A8H9G0E9</accession>
<reference evidence="1" key="1">
    <citation type="journal article" date="2014" name="Int. J. Syst. Evol. Microbiol.">
        <title>Complete genome sequence of Corynebacterium casei LMG S-19264T (=DSM 44701T), isolated from a smear-ripened cheese.</title>
        <authorList>
            <consortium name="US DOE Joint Genome Institute (JGI-PGF)"/>
            <person name="Walter F."/>
            <person name="Albersmeier A."/>
            <person name="Kalinowski J."/>
            <person name="Ruckert C."/>
        </authorList>
    </citation>
    <scope>NUCLEOTIDE SEQUENCE</scope>
    <source>
        <strain evidence="1">CGMCC 1.15966</strain>
    </source>
</reference>
<evidence type="ECO:0000313" key="2">
    <source>
        <dbReference type="Proteomes" id="UP000614460"/>
    </source>
</evidence>
<dbReference type="EMBL" id="BMKM01000002">
    <property type="protein sequence ID" value="GGE15703.1"/>
    <property type="molecule type" value="Genomic_DNA"/>
</dbReference>
<keyword evidence="2" id="KW-1185">Reference proteome</keyword>